<sequence>MVADADPRLKQIAQKLKQLRLDKGYSSYEAFAFDHELPRVGYGRHEQGSNLTLKSLLRLLDIHQVSLADFFADLPALQVDAPEAPADMV</sequence>
<reference evidence="2" key="1">
    <citation type="submission" date="2016-10" db="EMBL/GenBank/DDBJ databases">
        <authorList>
            <person name="Varghese N."/>
            <person name="Submissions S."/>
        </authorList>
    </citation>
    <scope>NUCLEOTIDE SEQUENCE [LARGE SCALE GENOMIC DNA]</scope>
    <source>
        <strain evidence="2">OR362-8,ATCC BAA-1266,JCM 13504</strain>
    </source>
</reference>
<dbReference type="InterPro" id="IPR010982">
    <property type="entry name" value="Lambda_DNA-bd_dom_sf"/>
</dbReference>
<keyword evidence="2" id="KW-1185">Reference proteome</keyword>
<gene>
    <name evidence="1" type="ORF">SAMN04515668_4744</name>
</gene>
<protein>
    <recommendedName>
        <fullName evidence="3">HTH cro/C1-type domain-containing protein</fullName>
    </recommendedName>
</protein>
<evidence type="ECO:0000313" key="1">
    <source>
        <dbReference type="EMBL" id="SFQ82141.1"/>
    </source>
</evidence>
<evidence type="ECO:0000313" key="2">
    <source>
        <dbReference type="Proteomes" id="UP000199029"/>
    </source>
</evidence>
<dbReference type="GO" id="GO:0003677">
    <property type="term" value="F:DNA binding"/>
    <property type="evidence" value="ECO:0007669"/>
    <property type="project" value="InterPro"/>
</dbReference>
<dbReference type="RefSeq" id="WP_092678781.1">
    <property type="nucleotide sequence ID" value="NZ_FOXS01000010.1"/>
</dbReference>
<dbReference type="OrthoDB" id="674942at2"/>
<dbReference type="Proteomes" id="UP000199029">
    <property type="component" value="Unassembled WGS sequence"/>
</dbReference>
<organism evidence="1 2">
    <name type="scientific">Hymenobacter arizonensis</name>
    <name type="common">Siccationidurans arizonensis</name>
    <dbReference type="NCBI Taxonomy" id="1227077"/>
    <lineage>
        <taxon>Bacteria</taxon>
        <taxon>Pseudomonadati</taxon>
        <taxon>Bacteroidota</taxon>
        <taxon>Cytophagia</taxon>
        <taxon>Cytophagales</taxon>
        <taxon>Hymenobacteraceae</taxon>
        <taxon>Hymenobacter</taxon>
    </lineage>
</organism>
<dbReference type="AlphaFoldDB" id="A0A1I6BMK8"/>
<dbReference type="SUPFAM" id="SSF47413">
    <property type="entry name" value="lambda repressor-like DNA-binding domains"/>
    <property type="match status" value="1"/>
</dbReference>
<dbReference type="Gene3D" id="1.10.260.40">
    <property type="entry name" value="lambda repressor-like DNA-binding domains"/>
    <property type="match status" value="1"/>
</dbReference>
<evidence type="ECO:0008006" key="3">
    <source>
        <dbReference type="Google" id="ProtNLM"/>
    </source>
</evidence>
<dbReference type="EMBL" id="FOXS01000010">
    <property type="protein sequence ID" value="SFQ82141.1"/>
    <property type="molecule type" value="Genomic_DNA"/>
</dbReference>
<proteinExistence type="predicted"/>
<accession>A0A1I6BMK8</accession>
<name>A0A1I6BMK8_HYMAR</name>
<dbReference type="STRING" id="1227077.SAMN04515668_4744"/>